<dbReference type="EMBL" id="JAEDAK010000010">
    <property type="protein sequence ID" value="MBH9578152.1"/>
    <property type="molecule type" value="Genomic_DNA"/>
</dbReference>
<comment type="caution">
    <text evidence="1">The sequence shown here is derived from an EMBL/GenBank/DDBJ whole genome shotgun (WGS) entry which is preliminary data.</text>
</comment>
<evidence type="ECO:0000313" key="2">
    <source>
        <dbReference type="Proteomes" id="UP000613266"/>
    </source>
</evidence>
<reference evidence="1" key="1">
    <citation type="submission" date="2020-12" db="EMBL/GenBank/DDBJ databases">
        <title>The genome sequence of Inhella sp. 1Y17.</title>
        <authorList>
            <person name="Liu Y."/>
        </authorList>
    </citation>
    <scope>NUCLEOTIDE SEQUENCE</scope>
    <source>
        <strain evidence="1">1Y17</strain>
    </source>
</reference>
<dbReference type="AlphaFoldDB" id="A0A931J867"/>
<gene>
    <name evidence="1" type="ORF">I7X39_14780</name>
</gene>
<name>A0A931J867_9BURK</name>
<keyword evidence="2" id="KW-1185">Reference proteome</keyword>
<dbReference type="RefSeq" id="WP_198111923.1">
    <property type="nucleotide sequence ID" value="NZ_JAEDAK010000010.1"/>
</dbReference>
<proteinExistence type="predicted"/>
<accession>A0A931J867</accession>
<organism evidence="1 2">
    <name type="scientific">Inhella proteolytica</name>
    <dbReference type="NCBI Taxonomy" id="2795029"/>
    <lineage>
        <taxon>Bacteria</taxon>
        <taxon>Pseudomonadati</taxon>
        <taxon>Pseudomonadota</taxon>
        <taxon>Betaproteobacteria</taxon>
        <taxon>Burkholderiales</taxon>
        <taxon>Sphaerotilaceae</taxon>
        <taxon>Inhella</taxon>
    </lineage>
</organism>
<protein>
    <submittedName>
        <fullName evidence="1">Uncharacterized protein</fullName>
    </submittedName>
</protein>
<evidence type="ECO:0000313" key="1">
    <source>
        <dbReference type="EMBL" id="MBH9578152.1"/>
    </source>
</evidence>
<dbReference type="Proteomes" id="UP000613266">
    <property type="component" value="Unassembled WGS sequence"/>
</dbReference>
<sequence length="347" mass="38701">MPHHEGAPLDPAAQSEAAQGFELLRGFLEQVADAERVDPVASRLARIALVFAPDEEALSCRLADADALQLNVYLRGLDWGCSVLDGAQFNLCRNERLAALGQEIYARVLPRDDLPRLPLLPAAGRLWRAQCLGVDALSSSSQAGPNHQLPIRGDASGRLRALRQGRKLLYVLAANPCRMPGANQWRAAALELLGRYPERSTWTRAHLWSLSDVRLWEVHRAVEDLRFMMDAALAGLMIVSPRTRRVIRRTLRHWPAAEQLAHEAQRQGLAHTWLARWIGPTPLLRQHPRVQPARQKSWRVTLAFARRHPGSLFVAARAGELVFIKLRNRGSGCGVWLVSAEPDGEAY</sequence>